<dbReference type="AlphaFoldDB" id="A0A6P8HCS0"/>
<dbReference type="InParanoid" id="A0A6P8HCS0"/>
<keyword evidence="3" id="KW-1185">Reference proteome</keyword>
<dbReference type="GeneID" id="116287921"/>
<protein>
    <submittedName>
        <fullName evidence="4">UV radiation resistance-associated gene protein-like isoform X1</fullName>
    </submittedName>
</protein>
<dbReference type="InterPro" id="IPR018791">
    <property type="entry name" value="UV_resistance/autophagy_Atg14"/>
</dbReference>
<dbReference type="GO" id="GO:0035493">
    <property type="term" value="P:SNARE complex assembly"/>
    <property type="evidence" value="ECO:0007669"/>
    <property type="project" value="TreeGrafter"/>
</dbReference>
<accession>A0A6P8HCS0</accession>
<dbReference type="KEGG" id="aten:116287921"/>
<dbReference type="OrthoDB" id="72772at2759"/>
<gene>
    <name evidence="4" type="primary">LOC116287921</name>
</gene>
<dbReference type="GO" id="GO:0000149">
    <property type="term" value="F:SNARE binding"/>
    <property type="evidence" value="ECO:0007669"/>
    <property type="project" value="TreeGrafter"/>
</dbReference>
<reference evidence="4" key="1">
    <citation type="submission" date="2025-08" db="UniProtKB">
        <authorList>
            <consortium name="RefSeq"/>
        </authorList>
    </citation>
    <scope>IDENTIFICATION</scope>
    <source>
        <tissue evidence="4">Tentacle</tissue>
    </source>
</reference>
<evidence type="ECO:0000313" key="3">
    <source>
        <dbReference type="Proteomes" id="UP000515163"/>
    </source>
</evidence>
<dbReference type="Pfam" id="PF10186">
    <property type="entry name" value="ATG14"/>
    <property type="match status" value="1"/>
</dbReference>
<dbReference type="GO" id="GO:0000323">
    <property type="term" value="C:lytic vacuole"/>
    <property type="evidence" value="ECO:0007669"/>
    <property type="project" value="TreeGrafter"/>
</dbReference>
<name>A0A6P8HCS0_ACTTE</name>
<evidence type="ECO:0000256" key="2">
    <source>
        <dbReference type="SAM" id="MobiDB-lite"/>
    </source>
</evidence>
<feature type="region of interest" description="Disordered" evidence="2">
    <location>
        <begin position="478"/>
        <end position="503"/>
    </location>
</feature>
<dbReference type="Proteomes" id="UP000515163">
    <property type="component" value="Unplaced"/>
</dbReference>
<feature type="region of interest" description="Disordered" evidence="2">
    <location>
        <begin position="518"/>
        <end position="748"/>
    </location>
</feature>
<dbReference type="GO" id="GO:0032991">
    <property type="term" value="C:protein-containing complex"/>
    <property type="evidence" value="ECO:0007669"/>
    <property type="project" value="UniProtKB-ARBA"/>
</dbReference>
<feature type="region of interest" description="Disordered" evidence="2">
    <location>
        <begin position="762"/>
        <end position="822"/>
    </location>
</feature>
<feature type="compositionally biased region" description="Polar residues" evidence="2">
    <location>
        <begin position="811"/>
        <end position="822"/>
    </location>
</feature>
<sequence>MASKENLGRIKHINLTTQQRRLRHLHSISARNIKPNFPLSGATLLEYLLETFFTLHVQDTSSPAIYTSEKILYSLNPTWSSFELNTLNDILQTSTSLIIVKLWGGHQSSYRLLIEWKVDLKLLQYLGDQIRTTHHPPNTLIFGLVDGYYGAPVTINPFPKTGDSVSFPSIISSIKVELDQVTPSYSKASLERLGSLQRAIRQTQISMQECQQKIEDRLLTTEKSMLQLAKRESLRLKVKLLQEELLVKVKVVNKEKEEEKRMSLTIRKRERNLAKKRKDFVEKNLLLREHKQAHVDKRESLLKLNAQLNMRRRQLACELTHIYPITTVIRGSGNQVIEENYICGIRLPNSESNEFSSTDDETLSCSLGYACHLVYMISKIMEIPLRYAMYPMGSRSSIMNYALEKEKVADKEKEFPLFTKGKERIQFYYGIFLLNKNIAQLRQYYNLPTPNLRKTLPNLNDILVKKFQGSSDSLKSTSYAMNEQTSLKSQLDKKSNDSPLSKSKIDNDVLIENIKSADGTKPPLMAKPVGSISVDGDQSASISPTKPPLMPKPVGSISVDGEQNVSISPTKPPLTPKPVGSPSVDGEQNVSISPTKPPLMPKPAGSTTVDGHPDYSTSPTKPPLPPKPRSPSRNTKDKQGIINSENKLLSMVNIRYDVTSDQDTDDQRLEDLPEQTLDPSHKIRGIENNGTVSVDPPTIIPPPQGATHRFFERRSRKKSTPETAAKGQENKAEKKKKRRSLQDVRGVPVEVMRERAALRAGINEQRNQMGRQAAIAESGVQSGSTSENSVVSNEMESTIHSSSEQIRHQDNTTNINPMINSS</sequence>
<keyword evidence="1" id="KW-0175">Coiled coil</keyword>
<dbReference type="FunCoup" id="A0A6P8HCS0">
    <property type="interactions" value="1842"/>
</dbReference>
<evidence type="ECO:0000256" key="1">
    <source>
        <dbReference type="ARBA" id="ARBA00023054"/>
    </source>
</evidence>
<evidence type="ECO:0000313" key="4">
    <source>
        <dbReference type="RefSeq" id="XP_031550487.1"/>
    </source>
</evidence>
<feature type="compositionally biased region" description="Polar residues" evidence="2">
    <location>
        <begin position="478"/>
        <end position="489"/>
    </location>
</feature>
<feature type="compositionally biased region" description="Low complexity" evidence="2">
    <location>
        <begin position="782"/>
        <end position="798"/>
    </location>
</feature>
<proteinExistence type="predicted"/>
<dbReference type="PANTHER" id="PTHR15157">
    <property type="entry name" value="UV RADIATION RESISTANCE-ASSOCIATED GENE PROTEIN"/>
    <property type="match status" value="1"/>
</dbReference>
<organism evidence="3 4">
    <name type="scientific">Actinia tenebrosa</name>
    <name type="common">Australian red waratah sea anemone</name>
    <dbReference type="NCBI Taxonomy" id="6105"/>
    <lineage>
        <taxon>Eukaryota</taxon>
        <taxon>Metazoa</taxon>
        <taxon>Cnidaria</taxon>
        <taxon>Anthozoa</taxon>
        <taxon>Hexacorallia</taxon>
        <taxon>Actiniaria</taxon>
        <taxon>Actiniidae</taxon>
        <taxon>Actinia</taxon>
    </lineage>
</organism>
<feature type="compositionally biased region" description="Pro residues" evidence="2">
    <location>
        <begin position="620"/>
        <end position="629"/>
    </location>
</feature>
<dbReference type="PANTHER" id="PTHR15157:SF5">
    <property type="entry name" value="UV RADIATION RESISTANCE-ASSOCIATED GENE PROTEIN"/>
    <property type="match status" value="1"/>
</dbReference>
<dbReference type="RefSeq" id="XP_031550487.1">
    <property type="nucleotide sequence ID" value="XM_031694627.1"/>
</dbReference>
<dbReference type="GO" id="GO:0005768">
    <property type="term" value="C:endosome"/>
    <property type="evidence" value="ECO:0007669"/>
    <property type="project" value="TreeGrafter"/>
</dbReference>